<dbReference type="InterPro" id="IPR000914">
    <property type="entry name" value="SBP_5_dom"/>
</dbReference>
<dbReference type="AlphaFoldDB" id="A0A1H4MXF5"/>
<dbReference type="Gene3D" id="3.90.76.10">
    <property type="entry name" value="Dipeptide-binding Protein, Domain 1"/>
    <property type="match status" value="1"/>
</dbReference>
<evidence type="ECO:0000313" key="2">
    <source>
        <dbReference type="EMBL" id="SEB87052.1"/>
    </source>
</evidence>
<accession>A0A1H4MXF5</accession>
<dbReference type="GO" id="GO:1904680">
    <property type="term" value="F:peptide transmembrane transporter activity"/>
    <property type="evidence" value="ECO:0007669"/>
    <property type="project" value="TreeGrafter"/>
</dbReference>
<dbReference type="OrthoDB" id="7888869at2"/>
<dbReference type="RefSeq" id="WP_072942233.1">
    <property type="nucleotide sequence ID" value="NZ_FNSV01000005.1"/>
</dbReference>
<feature type="domain" description="Solute-binding protein family 5" evidence="1">
    <location>
        <begin position="107"/>
        <end position="486"/>
    </location>
</feature>
<evidence type="ECO:0000259" key="1">
    <source>
        <dbReference type="Pfam" id="PF00496"/>
    </source>
</evidence>
<dbReference type="PANTHER" id="PTHR30290:SF65">
    <property type="entry name" value="MONOACYL PHOSPHATIDYLINOSITOL TETRAMANNOSIDE-BINDING PROTEIN LPQW-RELATED"/>
    <property type="match status" value="1"/>
</dbReference>
<reference evidence="3" key="1">
    <citation type="submission" date="2016-10" db="EMBL/GenBank/DDBJ databases">
        <authorList>
            <person name="Varghese N."/>
            <person name="Submissions S."/>
        </authorList>
    </citation>
    <scope>NUCLEOTIDE SEQUENCE [LARGE SCALE GENOMIC DNA]</scope>
    <source>
        <strain evidence="3">DSM 44498</strain>
    </source>
</reference>
<dbReference type="Pfam" id="PF00496">
    <property type="entry name" value="SBP_bac_5"/>
    <property type="match status" value="1"/>
</dbReference>
<dbReference type="GO" id="GO:0015833">
    <property type="term" value="P:peptide transport"/>
    <property type="evidence" value="ECO:0007669"/>
    <property type="project" value="TreeGrafter"/>
</dbReference>
<dbReference type="PANTHER" id="PTHR30290">
    <property type="entry name" value="PERIPLASMIC BINDING COMPONENT OF ABC TRANSPORTER"/>
    <property type="match status" value="1"/>
</dbReference>
<dbReference type="EMBL" id="FNSV01000005">
    <property type="protein sequence ID" value="SEB87052.1"/>
    <property type="molecule type" value="Genomic_DNA"/>
</dbReference>
<name>A0A1H4MXF5_9NOCA</name>
<dbReference type="Gene3D" id="3.10.105.10">
    <property type="entry name" value="Dipeptide-binding Protein, Domain 3"/>
    <property type="match status" value="1"/>
</dbReference>
<protein>
    <submittedName>
        <fullName evidence="2">Peptide/nickel transport system substrate-binding protein</fullName>
    </submittedName>
</protein>
<dbReference type="Gene3D" id="3.40.190.10">
    <property type="entry name" value="Periplasmic binding protein-like II"/>
    <property type="match status" value="1"/>
</dbReference>
<proteinExistence type="predicted"/>
<dbReference type="InterPro" id="IPR039424">
    <property type="entry name" value="SBP_5"/>
</dbReference>
<gene>
    <name evidence="2" type="ORF">SAMN04490239_1989</name>
</gene>
<dbReference type="SUPFAM" id="SSF53850">
    <property type="entry name" value="Periplasmic binding protein-like II"/>
    <property type="match status" value="1"/>
</dbReference>
<keyword evidence="3" id="KW-1185">Reference proteome</keyword>
<sequence>MPASHSTRRGAPTRRGRTAAVSGAGLLTAVLLAGTLVGCAEEGEQIPSIGYAIDNTVTTYNANSVAGAVSGARQAFARVLPGFNYTGPEGGPVADTDIGTANAMPGDALTIQYKLNPNSVYSDGVPMSCDDLVLTWAANSGRFTRRNDQGATVPMFDAASTAGYTDIDRIDCQTGAKDAVVTFKAGRNVTDWKSLFGATSMMPAHVVATATGVPDIVSAVQNSDTAALTRVADFWNSGWTMTPGDLDLTLFPASGPYKVESFSADEGLVLVANDRWWGNRPATSRIVVWPKSSDISARIGDGAVEVVDVAAGSTPDLDLGGFEVTEVASRSVEQFVLSTSGLFENAAGRRAFAACLPRDELATKFGLAAEPDADGAGSGGPVGTRVTAPDSLVHQSVAGAVGGRYETADTAAATAALADTDNTSATVRIGYLGPNPRRADIVSAVAAACAPAGITVQDVASPEFTPSMLRGGQVDVVLAGTASAPGAAGTAAATTAMYALRSGNGSNFGDYSNSRVDRIVDQLAVDDSTATQLSLSTEVENILWSDVPTVPLFDQPRTVAFASGLQAGTVNPTVSGAAWNMDRWVLRR</sequence>
<evidence type="ECO:0000313" key="3">
    <source>
        <dbReference type="Proteomes" id="UP000183561"/>
    </source>
</evidence>
<dbReference type="Proteomes" id="UP000183561">
    <property type="component" value="Unassembled WGS sequence"/>
</dbReference>
<organism evidence="2 3">
    <name type="scientific">Rhodococcus koreensis</name>
    <dbReference type="NCBI Taxonomy" id="99653"/>
    <lineage>
        <taxon>Bacteria</taxon>
        <taxon>Bacillati</taxon>
        <taxon>Actinomycetota</taxon>
        <taxon>Actinomycetes</taxon>
        <taxon>Mycobacteriales</taxon>
        <taxon>Nocardiaceae</taxon>
        <taxon>Rhodococcus</taxon>
    </lineage>
</organism>